<evidence type="ECO:0000313" key="2">
    <source>
        <dbReference type="EMBL" id="SDA60606.1"/>
    </source>
</evidence>
<accession>A0A1G5WSD0</accession>
<sequence length="68" mass="7603">MQSWIKVFENQNQIRAEIVKGILEENGIAAVVMSKKETAYQVLGTYEVLVPHGDALAALQLIQNEITF</sequence>
<dbReference type="EMBL" id="FMXE01000007">
    <property type="protein sequence ID" value="SDA60606.1"/>
    <property type="molecule type" value="Genomic_DNA"/>
</dbReference>
<dbReference type="Pfam" id="PF09413">
    <property type="entry name" value="DUF2007"/>
    <property type="match status" value="1"/>
</dbReference>
<dbReference type="RefSeq" id="WP_092729101.1">
    <property type="nucleotide sequence ID" value="NZ_FMXE01000007.1"/>
</dbReference>
<protein>
    <submittedName>
        <fullName evidence="2">Putative signal transducing protein</fullName>
    </submittedName>
</protein>
<dbReference type="STRING" id="279824.SAMN03080617_01263"/>
<proteinExistence type="predicted"/>
<gene>
    <name evidence="2" type="ORF">SAMN03080617_01263</name>
</gene>
<dbReference type="AlphaFoldDB" id="A0A1G5WSD0"/>
<dbReference type="InterPro" id="IPR018551">
    <property type="entry name" value="DUF2007"/>
</dbReference>
<dbReference type="Proteomes" id="UP000198756">
    <property type="component" value="Unassembled WGS sequence"/>
</dbReference>
<organism evidence="2 3">
    <name type="scientific">Algoriphagus alkaliphilus</name>
    <dbReference type="NCBI Taxonomy" id="279824"/>
    <lineage>
        <taxon>Bacteria</taxon>
        <taxon>Pseudomonadati</taxon>
        <taxon>Bacteroidota</taxon>
        <taxon>Cytophagia</taxon>
        <taxon>Cytophagales</taxon>
        <taxon>Cyclobacteriaceae</taxon>
        <taxon>Algoriphagus</taxon>
    </lineage>
</organism>
<dbReference type="OrthoDB" id="1467917at2"/>
<evidence type="ECO:0000259" key="1">
    <source>
        <dbReference type="Pfam" id="PF09413"/>
    </source>
</evidence>
<name>A0A1G5WSD0_9BACT</name>
<reference evidence="3" key="1">
    <citation type="submission" date="2016-10" db="EMBL/GenBank/DDBJ databases">
        <authorList>
            <person name="Varghese N."/>
            <person name="Submissions S."/>
        </authorList>
    </citation>
    <scope>NUCLEOTIDE SEQUENCE [LARGE SCALE GENOMIC DNA]</scope>
    <source>
        <strain evidence="3">DSM 22703</strain>
    </source>
</reference>
<keyword evidence="3" id="KW-1185">Reference proteome</keyword>
<evidence type="ECO:0000313" key="3">
    <source>
        <dbReference type="Proteomes" id="UP000198756"/>
    </source>
</evidence>
<feature type="domain" description="DUF2007" evidence="1">
    <location>
        <begin position="4"/>
        <end position="64"/>
    </location>
</feature>